<organism evidence="2 3">
    <name type="scientific">Candida boidinii</name>
    <name type="common">Yeast</name>
    <dbReference type="NCBI Taxonomy" id="5477"/>
    <lineage>
        <taxon>Eukaryota</taxon>
        <taxon>Fungi</taxon>
        <taxon>Dikarya</taxon>
        <taxon>Ascomycota</taxon>
        <taxon>Saccharomycotina</taxon>
        <taxon>Pichiomycetes</taxon>
        <taxon>Pichiales</taxon>
        <taxon>Pichiaceae</taxon>
        <taxon>Ogataea</taxon>
        <taxon>Ogataea/Candida clade</taxon>
    </lineage>
</organism>
<evidence type="ECO:0000313" key="3">
    <source>
        <dbReference type="Proteomes" id="UP001165120"/>
    </source>
</evidence>
<feature type="region of interest" description="Disordered" evidence="1">
    <location>
        <begin position="34"/>
        <end position="71"/>
    </location>
</feature>
<evidence type="ECO:0000256" key="1">
    <source>
        <dbReference type="SAM" id="MobiDB-lite"/>
    </source>
</evidence>
<proteinExistence type="predicted"/>
<name>A0A9W6WIR0_CANBO</name>
<accession>A0A9W6WIR0</accession>
<sequence length="71" mass="7982">MLLEYSTCILGSVMKWIKGLSRLWETCRFPAVQSPSTSRDVRNKIVNPEPTSTTLIPANRTTTDVPLLESM</sequence>
<keyword evidence="3" id="KW-1185">Reference proteome</keyword>
<dbReference type="AlphaFoldDB" id="A0A9W6WIR0"/>
<comment type="caution">
    <text evidence="2">The sequence shown here is derived from an EMBL/GenBank/DDBJ whole genome shotgun (WGS) entry which is preliminary data.</text>
</comment>
<evidence type="ECO:0000313" key="2">
    <source>
        <dbReference type="EMBL" id="GME75824.1"/>
    </source>
</evidence>
<feature type="compositionally biased region" description="Polar residues" evidence="1">
    <location>
        <begin position="49"/>
        <end position="64"/>
    </location>
</feature>
<dbReference type="Proteomes" id="UP001165120">
    <property type="component" value="Unassembled WGS sequence"/>
</dbReference>
<reference evidence="2" key="1">
    <citation type="submission" date="2023-04" db="EMBL/GenBank/DDBJ databases">
        <title>Candida boidinii NBRC 10035.</title>
        <authorList>
            <person name="Ichikawa N."/>
            <person name="Sato H."/>
            <person name="Tonouchi N."/>
        </authorList>
    </citation>
    <scope>NUCLEOTIDE SEQUENCE</scope>
    <source>
        <strain evidence="2">NBRC 10035</strain>
    </source>
</reference>
<gene>
    <name evidence="2" type="ORF">Cboi02_000494300</name>
</gene>
<protein>
    <submittedName>
        <fullName evidence="2">Unnamed protein product</fullName>
    </submittedName>
</protein>
<dbReference type="EMBL" id="BSXN01002181">
    <property type="protein sequence ID" value="GME75824.1"/>
    <property type="molecule type" value="Genomic_DNA"/>
</dbReference>